<accession>G9QNI3</accession>
<dbReference type="HOGENOM" id="CLU_056339_5_0_9"/>
<comment type="function">
    <text evidence="3">Required for maturation of urease via the functional incorporation of the urease nickel metallocenter.</text>
</comment>
<keyword evidence="3" id="KW-0996">Nickel insertion</keyword>
<dbReference type="PANTHER" id="PTHR33643">
    <property type="entry name" value="UREASE ACCESSORY PROTEIN D"/>
    <property type="match status" value="1"/>
</dbReference>
<dbReference type="EMBL" id="ACWF01000135">
    <property type="protein sequence ID" value="EHL75912.1"/>
    <property type="molecule type" value="Genomic_DNA"/>
</dbReference>
<protein>
    <recommendedName>
        <fullName evidence="3">Urease accessory protein UreD</fullName>
    </recommendedName>
</protein>
<comment type="caution">
    <text evidence="4">The sequence shown here is derived from an EMBL/GenBank/DDBJ whole genome shotgun (WGS) entry which is preliminary data.</text>
</comment>
<gene>
    <name evidence="3" type="primary">ureD</name>
    <name evidence="4" type="ORF">HMPREF1015_02726</name>
</gene>
<evidence type="ECO:0000256" key="2">
    <source>
        <dbReference type="ARBA" id="ARBA00023186"/>
    </source>
</evidence>
<keyword evidence="2 3" id="KW-0143">Chaperone</keyword>
<dbReference type="AlphaFoldDB" id="G9QNI3"/>
<dbReference type="Proteomes" id="UP000011747">
    <property type="component" value="Unassembled WGS sequence"/>
</dbReference>
<dbReference type="InterPro" id="IPR002669">
    <property type="entry name" value="UreD"/>
</dbReference>
<dbReference type="HAMAP" id="MF_01384">
    <property type="entry name" value="UreD"/>
    <property type="match status" value="1"/>
</dbReference>
<evidence type="ECO:0000313" key="5">
    <source>
        <dbReference type="Proteomes" id="UP000011747"/>
    </source>
</evidence>
<keyword evidence="5" id="KW-1185">Reference proteome</keyword>
<organism evidence="4 5">
    <name type="scientific">Bacillus smithii 7_3_47FAA</name>
    <dbReference type="NCBI Taxonomy" id="665952"/>
    <lineage>
        <taxon>Bacteria</taxon>
        <taxon>Bacillati</taxon>
        <taxon>Bacillota</taxon>
        <taxon>Bacilli</taxon>
        <taxon>Bacillales</taxon>
        <taxon>Bacillaceae</taxon>
        <taxon>Bacillus</taxon>
    </lineage>
</organism>
<evidence type="ECO:0000256" key="1">
    <source>
        <dbReference type="ARBA" id="ARBA00007177"/>
    </source>
</evidence>
<comment type="subcellular location">
    <subcellularLocation>
        <location evidence="3">Cytoplasm</location>
    </subcellularLocation>
</comment>
<evidence type="ECO:0000313" key="4">
    <source>
        <dbReference type="EMBL" id="EHL75912.1"/>
    </source>
</evidence>
<dbReference type="RefSeq" id="WP_003354885.1">
    <property type="nucleotide sequence ID" value="NZ_JH414760.1"/>
</dbReference>
<dbReference type="GO" id="GO:0016151">
    <property type="term" value="F:nickel cation binding"/>
    <property type="evidence" value="ECO:0007669"/>
    <property type="project" value="UniProtKB-UniRule"/>
</dbReference>
<comment type="subunit">
    <text evidence="3">UreD, UreF and UreG form a complex that acts as a GTP-hydrolysis-dependent molecular chaperone, activating the urease apoprotein by helping to assemble the nickel containing metallocenter of UreC. The UreE protein probably delivers the nickel.</text>
</comment>
<reference evidence="4 5" key="1">
    <citation type="submission" date="2011-09" db="EMBL/GenBank/DDBJ databases">
        <title>The Genome Sequence of Bacillus smithii 7_3_47FAA.</title>
        <authorList>
            <consortium name="The Broad Institute Genome Sequencing Platform"/>
            <person name="Earl A."/>
            <person name="Ward D."/>
            <person name="Feldgarden M."/>
            <person name="Gevers D."/>
            <person name="Daigneault M."/>
            <person name="Strauss J."/>
            <person name="Allen-Vercoe E."/>
            <person name="Young S.K."/>
            <person name="Zeng Q."/>
            <person name="Gargeya S."/>
            <person name="Fitzgerald M."/>
            <person name="Haas B."/>
            <person name="Abouelleil A."/>
            <person name="Alvarado L."/>
            <person name="Arachchi H.M."/>
            <person name="Berlin A."/>
            <person name="Brown A."/>
            <person name="Chapman S.B."/>
            <person name="Chen Z."/>
            <person name="Dunbar C."/>
            <person name="Freedman E."/>
            <person name="Gearin G."/>
            <person name="Goldberg J."/>
            <person name="Griggs A."/>
            <person name="Gujja S."/>
            <person name="Heiman D."/>
            <person name="Howarth C."/>
            <person name="Larson L."/>
            <person name="Lui A."/>
            <person name="MacDonald P.J.P."/>
            <person name="Montmayeur A."/>
            <person name="Murphy C."/>
            <person name="Neiman D."/>
            <person name="Pearson M."/>
            <person name="Priest M."/>
            <person name="Roberts A."/>
            <person name="Saif S."/>
            <person name="Shea T."/>
            <person name="Shenoy N."/>
            <person name="Sisk P."/>
            <person name="Stolte C."/>
            <person name="Sykes S."/>
            <person name="Wortman J."/>
            <person name="Nusbaum C."/>
            <person name="Birren B."/>
        </authorList>
    </citation>
    <scope>NUCLEOTIDE SEQUENCE [LARGE SCALE GENOMIC DNA]</scope>
    <source>
        <strain evidence="4 5">7_3_47FAA</strain>
    </source>
</reference>
<comment type="similarity">
    <text evidence="1 3">Belongs to the UreD family.</text>
</comment>
<dbReference type="GO" id="GO:0005737">
    <property type="term" value="C:cytoplasm"/>
    <property type="evidence" value="ECO:0007669"/>
    <property type="project" value="UniProtKB-SubCell"/>
</dbReference>
<dbReference type="PANTHER" id="PTHR33643:SF1">
    <property type="entry name" value="UREASE ACCESSORY PROTEIN D"/>
    <property type="match status" value="1"/>
</dbReference>
<dbReference type="PATRIC" id="fig|665952.3.peg.2683"/>
<proteinExistence type="inferred from homology"/>
<evidence type="ECO:0000256" key="3">
    <source>
        <dbReference type="HAMAP-Rule" id="MF_01384"/>
    </source>
</evidence>
<dbReference type="Pfam" id="PF01774">
    <property type="entry name" value="UreD"/>
    <property type="match status" value="1"/>
</dbReference>
<name>G9QNI3_9BACI</name>
<keyword evidence="3" id="KW-0963">Cytoplasm</keyword>
<sequence>MKYTGVLQVSAAKKRQKTIISSCYHEGALKVSRPIYLEKDLPFLYLIHVGGGYVDGDVYLTNLNVEEEAELAVTTQSATKVYKTPKKPVVQKTNIHLKKGSVLEYLPDSLIAYKEARFIQETTVHIEEDAGFFYSDVITPGWAEDGSLFPYDWIRSKLKVYKKDWLVLFDHLRLEPDEDMSGMLQMDGYTHIGTFLIFHPKADKTFLDRLYDEMEAFDSDVRFGMTSLPASGIILRILARSTGIIENMISRAHSFARRELLGKNGVTWRKY</sequence>